<gene>
    <name evidence="3" type="ORF">PNOK_0611400</name>
</gene>
<keyword evidence="1" id="KW-0560">Oxidoreductase</keyword>
<dbReference type="FunCoup" id="A0A286UDK5">
    <property type="interactions" value="49"/>
</dbReference>
<dbReference type="GO" id="GO:0016616">
    <property type="term" value="F:oxidoreductase activity, acting on the CH-OH group of donors, NAD or NADP as acceptor"/>
    <property type="evidence" value="ECO:0007669"/>
    <property type="project" value="TreeGrafter"/>
</dbReference>
<evidence type="ECO:0000256" key="2">
    <source>
        <dbReference type="ARBA" id="ARBA00023445"/>
    </source>
</evidence>
<evidence type="ECO:0000256" key="1">
    <source>
        <dbReference type="ARBA" id="ARBA00023002"/>
    </source>
</evidence>
<dbReference type="InterPro" id="IPR050425">
    <property type="entry name" value="NAD(P)_dehydrat-like"/>
</dbReference>
<dbReference type="PANTHER" id="PTHR10366">
    <property type="entry name" value="NAD DEPENDENT EPIMERASE/DEHYDRATASE"/>
    <property type="match status" value="1"/>
</dbReference>
<dbReference type="STRING" id="2282107.A0A286UDK5"/>
<evidence type="ECO:0000313" key="4">
    <source>
        <dbReference type="Proteomes" id="UP000217199"/>
    </source>
</evidence>
<dbReference type="InParanoid" id="A0A286UDK5"/>
<evidence type="ECO:0000313" key="3">
    <source>
        <dbReference type="EMBL" id="PAV17628.1"/>
    </source>
</evidence>
<dbReference type="EMBL" id="NBII01000006">
    <property type="protein sequence ID" value="PAV17628.1"/>
    <property type="molecule type" value="Genomic_DNA"/>
</dbReference>
<proteinExistence type="inferred from homology"/>
<protein>
    <submittedName>
        <fullName evidence="3">D-lactaldehyde dehydrogenase</fullName>
    </submittedName>
</protein>
<reference evidence="3 4" key="1">
    <citation type="journal article" date="2017" name="Mol. Ecol.">
        <title>Comparative and population genomic landscape of Phellinus noxius: A hypervariable fungus causing root rot in trees.</title>
        <authorList>
            <person name="Chung C.L."/>
            <person name="Lee T.J."/>
            <person name="Akiba M."/>
            <person name="Lee H.H."/>
            <person name="Kuo T.H."/>
            <person name="Liu D."/>
            <person name="Ke H.M."/>
            <person name="Yokoi T."/>
            <person name="Roa M.B."/>
            <person name="Lu M.J."/>
            <person name="Chang Y.Y."/>
            <person name="Ann P.J."/>
            <person name="Tsai J.N."/>
            <person name="Chen C.Y."/>
            <person name="Tzean S.S."/>
            <person name="Ota Y."/>
            <person name="Hattori T."/>
            <person name="Sahashi N."/>
            <person name="Liou R.F."/>
            <person name="Kikuchi T."/>
            <person name="Tsai I.J."/>
        </authorList>
    </citation>
    <scope>NUCLEOTIDE SEQUENCE [LARGE SCALE GENOMIC DNA]</scope>
    <source>
        <strain evidence="3 4">FFPRI411160</strain>
    </source>
</reference>
<accession>A0A286UDK5</accession>
<comment type="caution">
    <text evidence="3">The sequence shown here is derived from an EMBL/GenBank/DDBJ whole genome shotgun (WGS) entry which is preliminary data.</text>
</comment>
<dbReference type="Gene3D" id="3.40.50.720">
    <property type="entry name" value="NAD(P)-binding Rossmann-like Domain"/>
    <property type="match status" value="1"/>
</dbReference>
<dbReference type="InterPro" id="IPR036291">
    <property type="entry name" value="NAD(P)-bd_dom_sf"/>
</dbReference>
<dbReference type="AlphaFoldDB" id="A0A286UDK5"/>
<dbReference type="OrthoDB" id="2735536at2759"/>
<comment type="similarity">
    <text evidence="2">Belongs to the NAD(P)-dependent epimerase/dehydratase family. Dihydroflavonol-4-reductase subfamily.</text>
</comment>
<dbReference type="Proteomes" id="UP000217199">
    <property type="component" value="Unassembled WGS sequence"/>
</dbReference>
<keyword evidence="4" id="KW-1185">Reference proteome</keyword>
<sequence>MSIWPRFVIPVAADSKSTLANNSNAQVKGVSSLTATTGGATAAPKKKKQPYPFWLGGTSRTMVCLLWLGIWADDPSEWTDPAVKGTTGILESATKFGGPQLKRIAITSSCAAVSNHNSTGLLDESSFNEGNIIEIREKGRDAIQVRKYRISKSLVEKTTWKYYQDHKSSISWDLVVLNPPFVFGPILHKITSASQLNTNLFGEWIDVRDVALGHVRAIEVEEAGGSRFIISGGAFINQDFYDIVNELKIPGVDAPKGTPGKGKDFAYTIRYDVSKARKVLGIEFRDKTTTTTKDTIEDFKARGWLN</sequence>
<name>A0A286UDK5_9AGAM</name>
<dbReference type="SUPFAM" id="SSF51735">
    <property type="entry name" value="NAD(P)-binding Rossmann-fold domains"/>
    <property type="match status" value="1"/>
</dbReference>
<dbReference type="PANTHER" id="PTHR10366:SF564">
    <property type="entry name" value="STEROL-4-ALPHA-CARBOXYLATE 3-DEHYDROGENASE, DECARBOXYLATING"/>
    <property type="match status" value="1"/>
</dbReference>
<organism evidence="3 4">
    <name type="scientific">Pyrrhoderma noxium</name>
    <dbReference type="NCBI Taxonomy" id="2282107"/>
    <lineage>
        <taxon>Eukaryota</taxon>
        <taxon>Fungi</taxon>
        <taxon>Dikarya</taxon>
        <taxon>Basidiomycota</taxon>
        <taxon>Agaricomycotina</taxon>
        <taxon>Agaricomycetes</taxon>
        <taxon>Hymenochaetales</taxon>
        <taxon>Hymenochaetaceae</taxon>
        <taxon>Pyrrhoderma</taxon>
    </lineage>
</organism>